<dbReference type="Pfam" id="PF13827">
    <property type="entry name" value="DUF4189"/>
    <property type="match status" value="1"/>
</dbReference>
<dbReference type="RefSeq" id="WP_049645139.1">
    <property type="nucleotide sequence ID" value="NZ_LFTY01000002.1"/>
</dbReference>
<feature type="chain" id="PRO_5005320026" description="DUF4189 domain-containing protein" evidence="1">
    <location>
        <begin position="24"/>
        <end position="122"/>
    </location>
</feature>
<proteinExistence type="predicted"/>
<keyword evidence="1" id="KW-0732">Signal</keyword>
<name>A0A0J9H1V8_9RHOB</name>
<dbReference type="PATRIC" id="fig|1675527.3.peg.4921"/>
<dbReference type="STRING" id="1675527.AIOL_004686"/>
<dbReference type="OrthoDB" id="7871009at2"/>
<sequence>MRHAILVAAAAALLHLGSAAALACGYQDCWGAVGIGPNGVWGYSTGYPSENGALDRLFGECPNCEQWYSFVNACGAIASASDGAWGSGWGDTQELAEYYAVDTCLDYSNSGNCQVRVWACSY</sequence>
<dbReference type="Proteomes" id="UP000037178">
    <property type="component" value="Unassembled WGS sequence"/>
</dbReference>
<dbReference type="AlphaFoldDB" id="A0A0J9H1V8"/>
<protein>
    <recommendedName>
        <fullName evidence="2">DUF4189 domain-containing protein</fullName>
    </recommendedName>
</protein>
<dbReference type="PROSITE" id="PS51257">
    <property type="entry name" value="PROKAR_LIPOPROTEIN"/>
    <property type="match status" value="1"/>
</dbReference>
<reference evidence="3 4" key="1">
    <citation type="submission" date="2015-06" db="EMBL/GenBank/DDBJ databases">
        <title>Draft genome sequence of an Alphaproteobacteria species associated to the Mediterranean sponge Oscarella lobularis.</title>
        <authorList>
            <person name="Jourda C."/>
            <person name="Santini S."/>
            <person name="Claverie J.-M."/>
        </authorList>
    </citation>
    <scope>NUCLEOTIDE SEQUENCE [LARGE SCALE GENOMIC DNA]</scope>
    <source>
        <strain evidence="3">IGS</strain>
    </source>
</reference>
<comment type="caution">
    <text evidence="3">The sequence shown here is derived from an EMBL/GenBank/DDBJ whole genome shotgun (WGS) entry which is preliminary data.</text>
</comment>
<accession>A0A0J9H1V8</accession>
<organism evidence="3 4">
    <name type="scientific">Candidatus Rhodobacter oscarellae</name>
    <dbReference type="NCBI Taxonomy" id="1675527"/>
    <lineage>
        <taxon>Bacteria</taxon>
        <taxon>Pseudomonadati</taxon>
        <taxon>Pseudomonadota</taxon>
        <taxon>Alphaproteobacteria</taxon>
        <taxon>Rhodobacterales</taxon>
        <taxon>Rhodobacter group</taxon>
        <taxon>Rhodobacter</taxon>
    </lineage>
</organism>
<dbReference type="EMBL" id="LFTY01000002">
    <property type="protein sequence ID" value="KMW59703.1"/>
    <property type="molecule type" value="Genomic_DNA"/>
</dbReference>
<evidence type="ECO:0000256" key="1">
    <source>
        <dbReference type="SAM" id="SignalP"/>
    </source>
</evidence>
<feature type="domain" description="DUF4189" evidence="2">
    <location>
        <begin position="30"/>
        <end position="120"/>
    </location>
</feature>
<evidence type="ECO:0000313" key="3">
    <source>
        <dbReference type="EMBL" id="KMW59703.1"/>
    </source>
</evidence>
<keyword evidence="4" id="KW-1185">Reference proteome</keyword>
<dbReference type="InterPro" id="IPR025240">
    <property type="entry name" value="DUF4189"/>
</dbReference>
<gene>
    <name evidence="3" type="ORF">AIOL_004686</name>
</gene>
<evidence type="ECO:0000313" key="4">
    <source>
        <dbReference type="Proteomes" id="UP000037178"/>
    </source>
</evidence>
<evidence type="ECO:0000259" key="2">
    <source>
        <dbReference type="Pfam" id="PF13827"/>
    </source>
</evidence>
<feature type="signal peptide" evidence="1">
    <location>
        <begin position="1"/>
        <end position="23"/>
    </location>
</feature>